<dbReference type="EMBL" id="NRRL01000101">
    <property type="protein sequence ID" value="MBK1670566.1"/>
    <property type="molecule type" value="Genomic_DNA"/>
</dbReference>
<proteinExistence type="predicted"/>
<gene>
    <name evidence="2" type="ORF">CKO28_21325</name>
</gene>
<organism evidence="2 3">
    <name type="scientific">Rhodovibrio sodomensis</name>
    <dbReference type="NCBI Taxonomy" id="1088"/>
    <lineage>
        <taxon>Bacteria</taxon>
        <taxon>Pseudomonadati</taxon>
        <taxon>Pseudomonadota</taxon>
        <taxon>Alphaproteobacteria</taxon>
        <taxon>Rhodospirillales</taxon>
        <taxon>Rhodovibrionaceae</taxon>
        <taxon>Rhodovibrio</taxon>
    </lineage>
</organism>
<evidence type="ECO:0000313" key="2">
    <source>
        <dbReference type="EMBL" id="MBK1670566.1"/>
    </source>
</evidence>
<protein>
    <recommendedName>
        <fullName evidence="1">CHASE2 domain-containing protein</fullName>
    </recommendedName>
</protein>
<dbReference type="InterPro" id="IPR007890">
    <property type="entry name" value="CHASE2"/>
</dbReference>
<sequence>MLPLLELLGALAVRVWDPPMVRDLRNTVFDSYQRIQPRPSQPASVLLVDIDEASLARIGQWPWARTKSAELLDRLTQAGAAAIALDIVLAEPDMSSPDELIEAWREVPAMRPAAEFLARSAVPDHDDLLADAIGRAPSVLGNILSADGGDGFDDTLFGVATLGANPRPFLYAFDGADTNLQVLESAAQGLVTPNVIPDHDSVVRRLPMLLRQSETVVPALADALRVPRAKAVSSCVAPALGKCRASVRTAGSTPCASAGRPCAPMSTGRYGSTAAAAGPGARSQRPTFWRVVCRPRGSGAGSWSSGPARRV</sequence>
<comment type="caution">
    <text evidence="2">The sequence shown here is derived from an EMBL/GenBank/DDBJ whole genome shotgun (WGS) entry which is preliminary data.</text>
</comment>
<evidence type="ECO:0000313" key="3">
    <source>
        <dbReference type="Proteomes" id="UP001296873"/>
    </source>
</evidence>
<name>A0ABS1DKP6_9PROT</name>
<feature type="domain" description="CHASE2" evidence="1">
    <location>
        <begin position="21"/>
        <end position="305"/>
    </location>
</feature>
<dbReference type="Proteomes" id="UP001296873">
    <property type="component" value="Unassembled WGS sequence"/>
</dbReference>
<dbReference type="SMART" id="SM01080">
    <property type="entry name" value="CHASE2"/>
    <property type="match status" value="1"/>
</dbReference>
<keyword evidence="3" id="KW-1185">Reference proteome</keyword>
<dbReference type="Pfam" id="PF05226">
    <property type="entry name" value="CHASE2"/>
    <property type="match status" value="1"/>
</dbReference>
<accession>A0ABS1DKP6</accession>
<evidence type="ECO:0000259" key="1">
    <source>
        <dbReference type="SMART" id="SM01080"/>
    </source>
</evidence>
<reference evidence="2 3" key="1">
    <citation type="journal article" date="2020" name="Microorganisms">
        <title>Osmotic Adaptation and Compatible Solute Biosynthesis of Phototrophic Bacteria as Revealed from Genome Analyses.</title>
        <authorList>
            <person name="Imhoff J.F."/>
            <person name="Rahn T."/>
            <person name="Kunzel S."/>
            <person name="Keller A."/>
            <person name="Neulinger S.C."/>
        </authorList>
    </citation>
    <scope>NUCLEOTIDE SEQUENCE [LARGE SCALE GENOMIC DNA]</scope>
    <source>
        <strain evidence="2 3">DSM 9895</strain>
    </source>
</reference>